<proteinExistence type="predicted"/>
<reference evidence="3" key="1">
    <citation type="submission" date="2017-02" db="UniProtKB">
        <authorList>
            <consortium name="WormBaseParasite"/>
        </authorList>
    </citation>
    <scope>IDENTIFICATION</scope>
</reference>
<accession>A0A0R3WBS6</accession>
<organism evidence="3">
    <name type="scientific">Taenia asiatica</name>
    <name type="common">Asian tapeworm</name>
    <dbReference type="NCBI Taxonomy" id="60517"/>
    <lineage>
        <taxon>Eukaryota</taxon>
        <taxon>Metazoa</taxon>
        <taxon>Spiralia</taxon>
        <taxon>Lophotrochozoa</taxon>
        <taxon>Platyhelminthes</taxon>
        <taxon>Cestoda</taxon>
        <taxon>Eucestoda</taxon>
        <taxon>Cyclophyllidea</taxon>
        <taxon>Taeniidae</taxon>
        <taxon>Taenia</taxon>
    </lineage>
</organism>
<name>A0A0R3WBS6_TAEAS</name>
<dbReference type="AlphaFoldDB" id="A0A0R3WBS6"/>
<dbReference type="WBParaSite" id="TASK_0000810801-mRNA-1">
    <property type="protein sequence ID" value="TASK_0000810801-mRNA-1"/>
    <property type="gene ID" value="TASK_0000810801"/>
</dbReference>
<dbReference type="EMBL" id="UYRS01018729">
    <property type="protein sequence ID" value="VDK39579.1"/>
    <property type="molecule type" value="Genomic_DNA"/>
</dbReference>
<dbReference type="Proteomes" id="UP000282613">
    <property type="component" value="Unassembled WGS sequence"/>
</dbReference>
<evidence type="ECO:0000313" key="2">
    <source>
        <dbReference type="Proteomes" id="UP000282613"/>
    </source>
</evidence>
<evidence type="ECO:0000313" key="3">
    <source>
        <dbReference type="WBParaSite" id="TASK_0000810801-mRNA-1"/>
    </source>
</evidence>
<reference evidence="1 2" key="2">
    <citation type="submission" date="2018-11" db="EMBL/GenBank/DDBJ databases">
        <authorList>
            <consortium name="Pathogen Informatics"/>
        </authorList>
    </citation>
    <scope>NUCLEOTIDE SEQUENCE [LARGE SCALE GENOMIC DNA]</scope>
</reference>
<gene>
    <name evidence="1" type="ORF">TASK_LOCUS8109</name>
</gene>
<keyword evidence="2" id="KW-1185">Reference proteome</keyword>
<protein>
    <submittedName>
        <fullName evidence="3">Lipocalin-like domain-containing protein</fullName>
    </submittedName>
</protein>
<evidence type="ECO:0000313" key="1">
    <source>
        <dbReference type="EMBL" id="VDK39579.1"/>
    </source>
</evidence>
<sequence length="79" mass="9145">MQVGTWTPEITEHTQVELKATLTAEEYKGATYLFNMKEDLQLWYFLEPGTCVKTVRVHLHHSVTSMLIRYTINAVGNQM</sequence>